<dbReference type="InterPro" id="IPR036938">
    <property type="entry name" value="PAP2/HPO_sf"/>
</dbReference>
<dbReference type="Pfam" id="PF01569">
    <property type="entry name" value="PAP2"/>
    <property type="match status" value="1"/>
</dbReference>
<dbReference type="Gene3D" id="1.20.144.10">
    <property type="entry name" value="Phosphatidic acid phosphatase type 2/haloperoxidase"/>
    <property type="match status" value="1"/>
</dbReference>
<protein>
    <submittedName>
        <fullName evidence="2">PAP2 superfamily protein</fullName>
    </submittedName>
</protein>
<feature type="domain" description="Phosphatidic acid phosphatase type 2/haloperoxidase" evidence="1">
    <location>
        <begin position="86"/>
        <end position="183"/>
    </location>
</feature>
<evidence type="ECO:0000259" key="1">
    <source>
        <dbReference type="SMART" id="SM00014"/>
    </source>
</evidence>
<dbReference type="Proteomes" id="UP000237684">
    <property type="component" value="Unassembled WGS sequence"/>
</dbReference>
<dbReference type="PANTHER" id="PTHR14969:SF13">
    <property type="entry name" value="AT30094P"/>
    <property type="match status" value="1"/>
</dbReference>
<dbReference type="RefSeq" id="WP_105482649.1">
    <property type="nucleotide sequence ID" value="NZ_NIGF01000003.1"/>
</dbReference>
<sequence length="214" mass="23300">MKTADLTPIISDNNWMHKISTPVALLATLIAMAGNFSGARADSLDQFGLHKARGEAKFASGTGNTLFLAAGTLLPLLNGKQGEQQTVRTLDALLIAVPATEVLKTLTHERRPDDSSSSSFPSGHASAAFTVATMQAHYHPKQALLWYGGATIIAASRVQLERHYWHDVIAGAALGYFSAQFELKSPRGLILRPLIHREERQTNAGFELGWHRVF</sequence>
<proteinExistence type="predicted"/>
<comment type="caution">
    <text evidence="2">The sequence shown here is derived from an EMBL/GenBank/DDBJ whole genome shotgun (WGS) entry which is preliminary data.</text>
</comment>
<dbReference type="SMART" id="SM00014">
    <property type="entry name" value="acidPPc"/>
    <property type="match status" value="1"/>
</dbReference>
<dbReference type="AlphaFoldDB" id="A0A2S8SVE0"/>
<keyword evidence="3" id="KW-1185">Reference proteome</keyword>
<evidence type="ECO:0000313" key="2">
    <source>
        <dbReference type="EMBL" id="PQV64760.1"/>
    </source>
</evidence>
<organism evidence="2 3">
    <name type="scientific">Abditibacterium utsteinense</name>
    <dbReference type="NCBI Taxonomy" id="1960156"/>
    <lineage>
        <taxon>Bacteria</taxon>
        <taxon>Pseudomonadati</taxon>
        <taxon>Abditibacteriota</taxon>
        <taxon>Abditibacteriia</taxon>
        <taxon>Abditibacteriales</taxon>
        <taxon>Abditibacteriaceae</taxon>
        <taxon>Abditibacterium</taxon>
    </lineage>
</organism>
<dbReference type="EMBL" id="NIGF01000003">
    <property type="protein sequence ID" value="PQV64760.1"/>
    <property type="molecule type" value="Genomic_DNA"/>
</dbReference>
<dbReference type="InParanoid" id="A0A2S8SVE0"/>
<accession>A0A2S8SVE0</accession>
<name>A0A2S8SVE0_9BACT</name>
<dbReference type="PANTHER" id="PTHR14969">
    <property type="entry name" value="SPHINGOSINE-1-PHOSPHATE PHOSPHOHYDROLASE"/>
    <property type="match status" value="1"/>
</dbReference>
<gene>
    <name evidence="2" type="ORF">B1R32_10327</name>
</gene>
<evidence type="ECO:0000313" key="3">
    <source>
        <dbReference type="Proteomes" id="UP000237684"/>
    </source>
</evidence>
<dbReference type="SUPFAM" id="SSF48317">
    <property type="entry name" value="Acid phosphatase/Vanadium-dependent haloperoxidase"/>
    <property type="match status" value="1"/>
</dbReference>
<dbReference type="InterPro" id="IPR000326">
    <property type="entry name" value="PAP2/HPO"/>
</dbReference>
<reference evidence="2 3" key="1">
    <citation type="journal article" date="2018" name="Syst. Appl. Microbiol.">
        <title>Abditibacterium utsteinense sp. nov., the first cultivated member of candidate phylum FBP, isolated from ice-free Antarctic soil samples.</title>
        <authorList>
            <person name="Tahon G."/>
            <person name="Tytgat B."/>
            <person name="Lebbe L."/>
            <person name="Carlier A."/>
            <person name="Willems A."/>
        </authorList>
    </citation>
    <scope>NUCLEOTIDE SEQUENCE [LARGE SCALE GENOMIC DNA]</scope>
    <source>
        <strain evidence="2 3">LMG 29911</strain>
    </source>
</reference>
<dbReference type="OrthoDB" id="9789113at2"/>